<accession>A0A0M3IM75</accession>
<keyword evidence="1" id="KW-1185">Reference proteome</keyword>
<dbReference type="Proteomes" id="UP000036681">
    <property type="component" value="Unplaced"/>
</dbReference>
<evidence type="ECO:0000313" key="1">
    <source>
        <dbReference type="Proteomes" id="UP000036681"/>
    </source>
</evidence>
<name>A0A0M3IM75_ASCLU</name>
<dbReference type="WBParaSite" id="ALUE_0001985301-mRNA-1">
    <property type="protein sequence ID" value="ALUE_0001985301-mRNA-1"/>
    <property type="gene ID" value="ALUE_0001985301"/>
</dbReference>
<proteinExistence type="predicted"/>
<organism evidence="1 2">
    <name type="scientific">Ascaris lumbricoides</name>
    <name type="common">Giant roundworm</name>
    <dbReference type="NCBI Taxonomy" id="6252"/>
    <lineage>
        <taxon>Eukaryota</taxon>
        <taxon>Metazoa</taxon>
        <taxon>Ecdysozoa</taxon>
        <taxon>Nematoda</taxon>
        <taxon>Chromadorea</taxon>
        <taxon>Rhabditida</taxon>
        <taxon>Spirurina</taxon>
        <taxon>Ascaridomorpha</taxon>
        <taxon>Ascaridoidea</taxon>
        <taxon>Ascarididae</taxon>
        <taxon>Ascaris</taxon>
    </lineage>
</organism>
<dbReference type="AlphaFoldDB" id="A0A0M3IM75"/>
<reference evidence="2" key="1">
    <citation type="submission" date="2017-02" db="UniProtKB">
        <authorList>
            <consortium name="WormBaseParasite"/>
        </authorList>
    </citation>
    <scope>IDENTIFICATION</scope>
</reference>
<protein>
    <submittedName>
        <fullName evidence="2">Ovule protein</fullName>
    </submittedName>
</protein>
<evidence type="ECO:0000313" key="2">
    <source>
        <dbReference type="WBParaSite" id="ALUE_0001985301-mRNA-1"/>
    </source>
</evidence>
<sequence length="67" mass="8184">MESWKHRSTYCFSHPHIFASDFTAKLANLQNVMWNSRVLLLNRYSFLFIRKRLFSIRYILIVLIYVN</sequence>